<protein>
    <submittedName>
        <fullName evidence="2">Uncharacterized protein</fullName>
    </submittedName>
</protein>
<gene>
    <name evidence="2" type="ORF">AVDCRST_MAG19-1375</name>
</gene>
<accession>A0A6J4UVZ1</accession>
<feature type="non-terminal residue" evidence="2">
    <location>
        <position position="1"/>
    </location>
</feature>
<feature type="compositionally biased region" description="Basic residues" evidence="1">
    <location>
        <begin position="1"/>
        <end position="10"/>
    </location>
</feature>
<proteinExistence type="predicted"/>
<sequence>VPSRHRHRPRDHPPAPAERPDVVRRAEPRDRHPGVDGSAPDGPPPPARRDRVRDAGRPDAARLRPAGHDRAQGRAEAAGGDRRDAAGDAGGDLRRLPDRQLRRRDPGRGPLPGGIGRVPDSTPGTDPRRPLLRNLRDALRDQADDRLDAARGRSRGAGGERPGRRRRGGRAGAALPAPAAGPSAHVADAI</sequence>
<feature type="compositionally biased region" description="Basic and acidic residues" evidence="1">
    <location>
        <begin position="18"/>
        <end position="34"/>
    </location>
</feature>
<feature type="compositionally biased region" description="Basic and acidic residues" evidence="1">
    <location>
        <begin position="47"/>
        <end position="107"/>
    </location>
</feature>
<organism evidence="2">
    <name type="scientific">uncultured Thermomicrobiales bacterium</name>
    <dbReference type="NCBI Taxonomy" id="1645740"/>
    <lineage>
        <taxon>Bacteria</taxon>
        <taxon>Pseudomonadati</taxon>
        <taxon>Thermomicrobiota</taxon>
        <taxon>Thermomicrobia</taxon>
        <taxon>Thermomicrobiales</taxon>
        <taxon>environmental samples</taxon>
    </lineage>
</organism>
<feature type="compositionally biased region" description="Low complexity" evidence="1">
    <location>
        <begin position="172"/>
        <end position="182"/>
    </location>
</feature>
<reference evidence="2" key="1">
    <citation type="submission" date="2020-02" db="EMBL/GenBank/DDBJ databases">
        <authorList>
            <person name="Meier V. D."/>
        </authorList>
    </citation>
    <scope>NUCLEOTIDE SEQUENCE</scope>
    <source>
        <strain evidence="2">AVDCRST_MAG19</strain>
    </source>
</reference>
<feature type="non-terminal residue" evidence="2">
    <location>
        <position position="190"/>
    </location>
</feature>
<evidence type="ECO:0000313" key="2">
    <source>
        <dbReference type="EMBL" id="CAA9557746.1"/>
    </source>
</evidence>
<evidence type="ECO:0000256" key="1">
    <source>
        <dbReference type="SAM" id="MobiDB-lite"/>
    </source>
</evidence>
<dbReference type="AlphaFoldDB" id="A0A6J4UVZ1"/>
<feature type="region of interest" description="Disordered" evidence="1">
    <location>
        <begin position="1"/>
        <end position="190"/>
    </location>
</feature>
<feature type="compositionally biased region" description="Basic and acidic residues" evidence="1">
    <location>
        <begin position="126"/>
        <end position="151"/>
    </location>
</feature>
<dbReference type="EMBL" id="CADCWL010000058">
    <property type="protein sequence ID" value="CAA9557746.1"/>
    <property type="molecule type" value="Genomic_DNA"/>
</dbReference>
<name>A0A6J4UVZ1_9BACT</name>